<name>A7N7Y5_VIBC1</name>
<dbReference type="EMBL" id="CP000790">
    <property type="protein sequence ID" value="ABU74942.1"/>
    <property type="molecule type" value="Genomic_DNA"/>
</dbReference>
<dbReference type="AlphaFoldDB" id="A7N7Y5"/>
<evidence type="ECO:0000313" key="1">
    <source>
        <dbReference type="EMBL" id="ABU74942.1"/>
    </source>
</evidence>
<sequence length="54" mass="5783">MSVSDASDANNIENILFLASGTKSLLIAKMVLFEHSSTSCPDDVSATKTVFVFE</sequence>
<evidence type="ECO:0000313" key="2">
    <source>
        <dbReference type="Proteomes" id="UP000008152"/>
    </source>
</evidence>
<organism evidence="1 2">
    <name type="scientific">Vibrio campbellii (strain ATCC BAA-1116)</name>
    <dbReference type="NCBI Taxonomy" id="2902295"/>
    <lineage>
        <taxon>Bacteria</taxon>
        <taxon>Pseudomonadati</taxon>
        <taxon>Pseudomonadota</taxon>
        <taxon>Gammaproteobacteria</taxon>
        <taxon>Vibrionales</taxon>
        <taxon>Vibrionaceae</taxon>
        <taxon>Vibrio</taxon>
    </lineage>
</organism>
<accession>A7N7Y5</accession>
<dbReference type="Proteomes" id="UP000008152">
    <property type="component" value="Chromosome II"/>
</dbReference>
<reference evidence="1 2" key="1">
    <citation type="submission" date="2007-08" db="EMBL/GenBank/DDBJ databases">
        <authorList>
            <consortium name="The Vibrio harveyi Genome Sequencing Project"/>
            <person name="Bassler B."/>
            <person name="Clifton S.W."/>
            <person name="Fulton L."/>
            <person name="Delehaunty K."/>
            <person name="Fronick C."/>
            <person name="Harrison M."/>
            <person name="Markivic C."/>
            <person name="Fulton R."/>
            <person name="Tin-Wollam A.-M."/>
            <person name="Shah N."/>
            <person name="Pepin K."/>
            <person name="Nash W."/>
            <person name="Thiruvilangam P."/>
            <person name="Bhonagiri V."/>
            <person name="Waters C."/>
            <person name="Tu K.C."/>
            <person name="Irgon J."/>
            <person name="Wilson R.K."/>
        </authorList>
    </citation>
    <scope>NUCLEOTIDE SEQUENCE [LARGE SCALE GENOMIC DNA]</scope>
    <source>
        <strain evidence="2">ATCC BAA-1116 / BB120</strain>
    </source>
</reference>
<proteinExistence type="predicted"/>
<dbReference type="KEGG" id="vha:VIBHAR_07069"/>
<gene>
    <name evidence="1" type="ordered locus">VIBHAR_07069</name>
</gene>
<dbReference type="PATRIC" id="fig|338187.25.peg.5494"/>
<protein>
    <submittedName>
        <fullName evidence="1">Uncharacterized protein</fullName>
    </submittedName>
</protein>